<evidence type="ECO:0000256" key="3">
    <source>
        <dbReference type="ARBA" id="ARBA00022741"/>
    </source>
</evidence>
<reference evidence="10" key="1">
    <citation type="submission" date="2021-01" db="EMBL/GenBank/DDBJ databases">
        <authorList>
            <consortium name="Genoscope - CEA"/>
            <person name="William W."/>
        </authorList>
    </citation>
    <scope>NUCLEOTIDE SEQUENCE</scope>
</reference>
<organism evidence="10 11">
    <name type="scientific">Paramecium octaurelia</name>
    <dbReference type="NCBI Taxonomy" id="43137"/>
    <lineage>
        <taxon>Eukaryota</taxon>
        <taxon>Sar</taxon>
        <taxon>Alveolata</taxon>
        <taxon>Ciliophora</taxon>
        <taxon>Intramacronucleata</taxon>
        <taxon>Oligohymenophorea</taxon>
        <taxon>Peniculida</taxon>
        <taxon>Parameciidae</taxon>
        <taxon>Paramecium</taxon>
    </lineage>
</organism>
<keyword evidence="2" id="KW-0808">Transferase</keyword>
<dbReference type="InterPro" id="IPR000719">
    <property type="entry name" value="Prot_kinase_dom"/>
</dbReference>
<gene>
    <name evidence="10" type="ORF">POCTA_138.1.T1560080</name>
</gene>
<proteinExistence type="predicted"/>
<name>A0A8S1YFI1_PAROT</name>
<evidence type="ECO:0000313" key="10">
    <source>
        <dbReference type="EMBL" id="CAD8212038.1"/>
    </source>
</evidence>
<dbReference type="PROSITE" id="PS50011">
    <property type="entry name" value="PROTEIN_KINASE_DOM"/>
    <property type="match status" value="1"/>
</dbReference>
<evidence type="ECO:0000256" key="5">
    <source>
        <dbReference type="ARBA" id="ARBA00022840"/>
    </source>
</evidence>
<comment type="caution">
    <text evidence="10">The sequence shown here is derived from an EMBL/GenBank/DDBJ whole genome shotgun (WGS) entry which is preliminary data.</text>
</comment>
<keyword evidence="4" id="KW-0418">Kinase</keyword>
<evidence type="ECO:0000256" key="2">
    <source>
        <dbReference type="ARBA" id="ARBA00022679"/>
    </source>
</evidence>
<sequence length="657" mass="77639">MQDFKDMKVIACGQYSQVFSAKLRKENKLYAIKKYIKKTLSRQRISPNVAKEIEIMNVLGDNQYTTRLIDHFEDKESIYLVTEYFNNGNMQQKILKDKKLSEQETLFYAKQMIDILEHLHKKNVVHRNFKLENILIRKNEKKQITIKLCDFGFSTYIQHTEGIFNGNDHFGPEQFNLQTQTEALDIWSFGVVLYQMLTGKFPFEPRPEQLKGKKKQDVLQHNIVNGVFQSKNLSEGVQDLLVQIFQVNPSKRITISQVKEHWWIQGIQRPNDKINIISILEDEPETYEEKEQEQQQPVQCIDLEEQITQVRLSVKKKILDNVKTTNEALDLKIFKKINKTEVCESEVANLTQMLNTVQQQLAQINSQNMDLMSELKLRSSGTVHLSDERESVVSYLNYDSKSRQDFCKIQMQQIPRVEGEQFCLKQTIQQQMEQLQQIKENKESVEKYKEEVGNNNNYISELMQTRLLLKKQIQDLEEKRSFMKLEEGIIAIQQEIEKKLTQLSTDFKDRITILEIFNSTFTESKLEENRQQSQQHKSIQKKYDLSQLQNEEFPEKKQQKIDLLKQQIQETRDRQNQIINQISENSTLLNQKDEEAIKQKLYLQLAKKEEMNIKLERLSQKIDILSAENEKQEKQLQQKDQQKIEIEKSNQKSNIVL</sequence>
<keyword evidence="11" id="KW-1185">Reference proteome</keyword>
<dbReference type="OMA" id="KEHWWIQ"/>
<evidence type="ECO:0000256" key="4">
    <source>
        <dbReference type="ARBA" id="ARBA00022777"/>
    </source>
</evidence>
<dbReference type="PANTHER" id="PTHR24350">
    <property type="entry name" value="SERINE/THREONINE-PROTEIN KINASE IAL-RELATED"/>
    <property type="match status" value="1"/>
</dbReference>
<feature type="binding site" evidence="6">
    <location>
        <position position="33"/>
    </location>
    <ligand>
        <name>ATP</name>
        <dbReference type="ChEBI" id="CHEBI:30616"/>
    </ligand>
</feature>
<dbReference type="OrthoDB" id="28255at2759"/>
<accession>A0A8S1YFI1</accession>
<feature type="coiled-coil region" evidence="8">
    <location>
        <begin position="425"/>
        <end position="486"/>
    </location>
</feature>
<feature type="coiled-coil region" evidence="8">
    <location>
        <begin position="561"/>
        <end position="652"/>
    </location>
</feature>
<keyword evidence="5 6" id="KW-0067">ATP-binding</keyword>
<evidence type="ECO:0000313" key="11">
    <source>
        <dbReference type="Proteomes" id="UP000683925"/>
    </source>
</evidence>
<feature type="coiled-coil region" evidence="8">
    <location>
        <begin position="347"/>
        <end position="374"/>
    </location>
</feature>
<dbReference type="Pfam" id="PF00069">
    <property type="entry name" value="Pkinase"/>
    <property type="match status" value="1"/>
</dbReference>
<keyword evidence="1" id="KW-0723">Serine/threonine-protein kinase</keyword>
<feature type="domain" description="Protein kinase" evidence="9">
    <location>
        <begin position="4"/>
        <end position="264"/>
    </location>
</feature>
<dbReference type="AlphaFoldDB" id="A0A8S1YFI1"/>
<evidence type="ECO:0000259" key="9">
    <source>
        <dbReference type="PROSITE" id="PS50011"/>
    </source>
</evidence>
<feature type="binding site" evidence="6">
    <location>
        <begin position="132"/>
        <end position="133"/>
    </location>
    <ligand>
        <name>ATP</name>
        <dbReference type="ChEBI" id="CHEBI:30616"/>
    </ligand>
</feature>
<keyword evidence="8" id="KW-0175">Coiled coil</keyword>
<dbReference type="InterPro" id="IPR030616">
    <property type="entry name" value="Aur-like"/>
</dbReference>
<feature type="binding site" evidence="6">
    <location>
        <position position="150"/>
    </location>
    <ligand>
        <name>ATP</name>
        <dbReference type="ChEBI" id="CHEBI:30616"/>
    </ligand>
</feature>
<dbReference type="EMBL" id="CAJJDP010000158">
    <property type="protein sequence ID" value="CAD8212038.1"/>
    <property type="molecule type" value="Genomic_DNA"/>
</dbReference>
<evidence type="ECO:0000256" key="8">
    <source>
        <dbReference type="SAM" id="Coils"/>
    </source>
</evidence>
<evidence type="ECO:0000256" key="1">
    <source>
        <dbReference type="ARBA" id="ARBA00022527"/>
    </source>
</evidence>
<dbReference type="Proteomes" id="UP000683925">
    <property type="component" value="Unassembled WGS sequence"/>
</dbReference>
<evidence type="ECO:0000256" key="7">
    <source>
        <dbReference type="PIRSR" id="PIRSR630616-3"/>
    </source>
</evidence>
<dbReference type="GO" id="GO:0004674">
    <property type="term" value="F:protein serine/threonine kinase activity"/>
    <property type="evidence" value="ECO:0007669"/>
    <property type="project" value="UniProtKB-KW"/>
</dbReference>
<evidence type="ECO:0000256" key="6">
    <source>
        <dbReference type="PIRSR" id="PIRSR630616-2"/>
    </source>
</evidence>
<feature type="cross-link" description="Glycyl lysine isopeptide (Lys-Gly) (interchain with G-Cter in SUMO2)" evidence="7">
    <location>
        <position position="130"/>
    </location>
</feature>
<protein>
    <recommendedName>
        <fullName evidence="9">Protein kinase domain-containing protein</fullName>
    </recommendedName>
</protein>
<dbReference type="GO" id="GO:0005524">
    <property type="term" value="F:ATP binding"/>
    <property type="evidence" value="ECO:0007669"/>
    <property type="project" value="UniProtKB-KW"/>
</dbReference>
<keyword evidence="3 6" id="KW-0547">Nucleotide-binding</keyword>